<sequence>MSDHLDTLLEFFKKLLYPKKKKPIAVRFRSLWIRLGLIGEGRWSHVSKELVRTIENVHGYSSEADLGTYNERSGRARTRFAVLFDNCAQNKPTRFVLMLECVKAKGKKLSSPYVGSEPAFTTEGHVEE</sequence>
<gene>
    <name evidence="1" type="ORF">CEXT_337811</name>
</gene>
<accession>A0AAV4NXC0</accession>
<dbReference type="EMBL" id="BPLR01021319">
    <property type="protein sequence ID" value="GIX88413.1"/>
    <property type="molecule type" value="Genomic_DNA"/>
</dbReference>
<evidence type="ECO:0000313" key="2">
    <source>
        <dbReference type="Proteomes" id="UP001054945"/>
    </source>
</evidence>
<evidence type="ECO:0000313" key="1">
    <source>
        <dbReference type="EMBL" id="GIX88413.1"/>
    </source>
</evidence>
<name>A0AAV4NXC0_CAEEX</name>
<reference evidence="1 2" key="1">
    <citation type="submission" date="2021-06" db="EMBL/GenBank/DDBJ databases">
        <title>Caerostris extrusa draft genome.</title>
        <authorList>
            <person name="Kono N."/>
            <person name="Arakawa K."/>
        </authorList>
    </citation>
    <scope>NUCLEOTIDE SEQUENCE [LARGE SCALE GENOMIC DNA]</scope>
</reference>
<organism evidence="1 2">
    <name type="scientific">Caerostris extrusa</name>
    <name type="common">Bark spider</name>
    <name type="synonym">Caerostris bankana</name>
    <dbReference type="NCBI Taxonomy" id="172846"/>
    <lineage>
        <taxon>Eukaryota</taxon>
        <taxon>Metazoa</taxon>
        <taxon>Ecdysozoa</taxon>
        <taxon>Arthropoda</taxon>
        <taxon>Chelicerata</taxon>
        <taxon>Arachnida</taxon>
        <taxon>Araneae</taxon>
        <taxon>Araneomorphae</taxon>
        <taxon>Entelegynae</taxon>
        <taxon>Araneoidea</taxon>
        <taxon>Araneidae</taxon>
        <taxon>Caerostris</taxon>
    </lineage>
</organism>
<dbReference type="Proteomes" id="UP001054945">
    <property type="component" value="Unassembled WGS sequence"/>
</dbReference>
<protein>
    <submittedName>
        <fullName evidence="1">Uncharacterized protein</fullName>
    </submittedName>
</protein>
<comment type="caution">
    <text evidence="1">The sequence shown here is derived from an EMBL/GenBank/DDBJ whole genome shotgun (WGS) entry which is preliminary data.</text>
</comment>
<dbReference type="AlphaFoldDB" id="A0AAV4NXC0"/>
<proteinExistence type="predicted"/>
<keyword evidence="2" id="KW-1185">Reference proteome</keyword>